<evidence type="ECO:0000313" key="1">
    <source>
        <dbReference type="EMBL" id="KAI4372753.1"/>
    </source>
</evidence>
<protein>
    <submittedName>
        <fullName evidence="1">Uncharacterized protein</fullName>
    </submittedName>
</protein>
<keyword evidence="2" id="KW-1185">Reference proteome</keyword>
<comment type="caution">
    <text evidence="1">The sequence shown here is derived from an EMBL/GenBank/DDBJ whole genome shotgun (WGS) entry which is preliminary data.</text>
</comment>
<proteinExistence type="predicted"/>
<dbReference type="Proteomes" id="UP001057402">
    <property type="component" value="Chromosome 4"/>
</dbReference>
<dbReference type="EMBL" id="CM042883">
    <property type="protein sequence ID" value="KAI4372753.1"/>
    <property type="molecule type" value="Genomic_DNA"/>
</dbReference>
<organism evidence="1 2">
    <name type="scientific">Melastoma candidum</name>
    <dbReference type="NCBI Taxonomy" id="119954"/>
    <lineage>
        <taxon>Eukaryota</taxon>
        <taxon>Viridiplantae</taxon>
        <taxon>Streptophyta</taxon>
        <taxon>Embryophyta</taxon>
        <taxon>Tracheophyta</taxon>
        <taxon>Spermatophyta</taxon>
        <taxon>Magnoliopsida</taxon>
        <taxon>eudicotyledons</taxon>
        <taxon>Gunneridae</taxon>
        <taxon>Pentapetalae</taxon>
        <taxon>rosids</taxon>
        <taxon>malvids</taxon>
        <taxon>Myrtales</taxon>
        <taxon>Melastomataceae</taxon>
        <taxon>Melastomatoideae</taxon>
        <taxon>Melastomateae</taxon>
        <taxon>Melastoma</taxon>
    </lineage>
</organism>
<sequence>MKTQNLPRCRSSSSSAPSDLIHILFSSFSVFCHFSPFNQPHRGAVGTNFLLLLFANSSPQFPAPLQLRPHHLNPGLGLRSFQSWASLASLTLGLFRQILALLYSIALVQPIHFPSNGLNHQPLLCI</sequence>
<reference evidence="2" key="1">
    <citation type="journal article" date="2023" name="Front. Plant Sci.">
        <title>Chromosomal-level genome assembly of Melastoma candidum provides insights into trichome evolution.</title>
        <authorList>
            <person name="Zhong Y."/>
            <person name="Wu W."/>
            <person name="Sun C."/>
            <person name="Zou P."/>
            <person name="Liu Y."/>
            <person name="Dai S."/>
            <person name="Zhou R."/>
        </authorList>
    </citation>
    <scope>NUCLEOTIDE SEQUENCE [LARGE SCALE GENOMIC DNA]</scope>
</reference>
<evidence type="ECO:0000313" key="2">
    <source>
        <dbReference type="Proteomes" id="UP001057402"/>
    </source>
</evidence>
<accession>A0ACB9R5N2</accession>
<name>A0ACB9R5N2_9MYRT</name>
<gene>
    <name evidence="1" type="ORF">MLD38_010949</name>
</gene>